<dbReference type="Proteomes" id="UP001152561">
    <property type="component" value="Unassembled WGS sequence"/>
</dbReference>
<feature type="region of interest" description="Disordered" evidence="1">
    <location>
        <begin position="181"/>
        <end position="206"/>
    </location>
</feature>
<keyword evidence="3" id="KW-1185">Reference proteome</keyword>
<name>A0A9Q1R922_9SOLA</name>
<proteinExistence type="predicted"/>
<dbReference type="EMBL" id="JAJAGQ010000012">
    <property type="protein sequence ID" value="KAJ8548163.1"/>
    <property type="molecule type" value="Genomic_DNA"/>
</dbReference>
<comment type="caution">
    <text evidence="2">The sequence shown here is derived from an EMBL/GenBank/DDBJ whole genome shotgun (WGS) entry which is preliminary data.</text>
</comment>
<dbReference type="AlphaFoldDB" id="A0A9Q1R922"/>
<accession>A0A9Q1R922</accession>
<organism evidence="2 3">
    <name type="scientific">Anisodus acutangulus</name>
    <dbReference type="NCBI Taxonomy" id="402998"/>
    <lineage>
        <taxon>Eukaryota</taxon>
        <taxon>Viridiplantae</taxon>
        <taxon>Streptophyta</taxon>
        <taxon>Embryophyta</taxon>
        <taxon>Tracheophyta</taxon>
        <taxon>Spermatophyta</taxon>
        <taxon>Magnoliopsida</taxon>
        <taxon>eudicotyledons</taxon>
        <taxon>Gunneridae</taxon>
        <taxon>Pentapetalae</taxon>
        <taxon>asterids</taxon>
        <taxon>lamiids</taxon>
        <taxon>Solanales</taxon>
        <taxon>Solanaceae</taxon>
        <taxon>Solanoideae</taxon>
        <taxon>Hyoscyameae</taxon>
        <taxon>Anisodus</taxon>
    </lineage>
</organism>
<reference evidence="3" key="1">
    <citation type="journal article" date="2023" name="Proc. Natl. Acad. Sci. U.S.A.">
        <title>Genomic and structural basis for evolution of tropane alkaloid biosynthesis.</title>
        <authorList>
            <person name="Wanga Y.-J."/>
            <person name="Taina T."/>
            <person name="Yua J.-Y."/>
            <person name="Lia J."/>
            <person name="Xua B."/>
            <person name="Chenc J."/>
            <person name="D'Auriad J.C."/>
            <person name="Huanga J.-P."/>
            <person name="Huanga S.-X."/>
        </authorList>
    </citation>
    <scope>NUCLEOTIDE SEQUENCE [LARGE SCALE GENOMIC DNA]</scope>
    <source>
        <strain evidence="3">cv. KIB-2019</strain>
    </source>
</reference>
<gene>
    <name evidence="2" type="ORF">K7X08_021399</name>
</gene>
<evidence type="ECO:0000313" key="3">
    <source>
        <dbReference type="Proteomes" id="UP001152561"/>
    </source>
</evidence>
<evidence type="ECO:0000313" key="2">
    <source>
        <dbReference type="EMBL" id="KAJ8548163.1"/>
    </source>
</evidence>
<evidence type="ECO:0000256" key="1">
    <source>
        <dbReference type="SAM" id="MobiDB-lite"/>
    </source>
</evidence>
<sequence>MFMIEKILQNEEKQKLALEKLSQELQMNDKSICTLEAKMKQMLGERYSAHLQEEPQNEDENECQNQEIFDEVVNESQSLRLEQFQEKEFSTQEERIVHMLEQILENEERNSLVMENLKGAINENDEVIRNLELHLIKLVEAHNAQKIEGKHVSISVNTVNWYRTNHLGNTQLFSLQFSSSPPAIHPSRHRDHASSSAMLRSGYTEE</sequence>
<protein>
    <submittedName>
        <fullName evidence="2">Uncharacterized protein</fullName>
    </submittedName>
</protein>